<keyword evidence="1" id="KW-0479">Metal-binding</keyword>
<feature type="domain" description="RING-type" evidence="2">
    <location>
        <begin position="62"/>
        <end position="103"/>
    </location>
</feature>
<dbReference type="InterPro" id="IPR001841">
    <property type="entry name" value="Znf_RING"/>
</dbReference>
<protein>
    <recommendedName>
        <fullName evidence="2">RING-type domain-containing protein</fullName>
    </recommendedName>
</protein>
<evidence type="ECO:0000259" key="2">
    <source>
        <dbReference type="PROSITE" id="PS50089"/>
    </source>
</evidence>
<accession>A0A1R2AR24</accession>
<dbReference type="PROSITE" id="PS50089">
    <property type="entry name" value="ZF_RING_2"/>
    <property type="match status" value="1"/>
</dbReference>
<name>A0A1R2AR24_9CILI</name>
<evidence type="ECO:0000313" key="3">
    <source>
        <dbReference type="EMBL" id="OMJ66860.1"/>
    </source>
</evidence>
<dbReference type="GO" id="GO:0008270">
    <property type="term" value="F:zinc ion binding"/>
    <property type="evidence" value="ECO:0007669"/>
    <property type="project" value="UniProtKB-KW"/>
</dbReference>
<dbReference type="Gene3D" id="3.30.40.10">
    <property type="entry name" value="Zinc/RING finger domain, C3HC4 (zinc finger)"/>
    <property type="match status" value="1"/>
</dbReference>
<dbReference type="InterPro" id="IPR013083">
    <property type="entry name" value="Znf_RING/FYVE/PHD"/>
</dbReference>
<dbReference type="SUPFAM" id="SSF57850">
    <property type="entry name" value="RING/U-box"/>
    <property type="match status" value="1"/>
</dbReference>
<keyword evidence="1" id="KW-0863">Zinc-finger</keyword>
<reference evidence="3 4" key="1">
    <citation type="submission" date="2016-11" db="EMBL/GenBank/DDBJ databases">
        <title>The macronuclear genome of Stentor coeruleus: a giant cell with tiny introns.</title>
        <authorList>
            <person name="Slabodnick M."/>
            <person name="Ruby J.G."/>
            <person name="Reiff S.B."/>
            <person name="Swart E.C."/>
            <person name="Gosai S."/>
            <person name="Prabakaran S."/>
            <person name="Witkowska E."/>
            <person name="Larue G.E."/>
            <person name="Fisher S."/>
            <person name="Freeman R.M."/>
            <person name="Gunawardena J."/>
            <person name="Chu W."/>
            <person name="Stover N.A."/>
            <person name="Gregory B.D."/>
            <person name="Nowacki M."/>
            <person name="Derisi J."/>
            <person name="Roy S.W."/>
            <person name="Marshall W.F."/>
            <person name="Sood P."/>
        </authorList>
    </citation>
    <scope>NUCLEOTIDE SEQUENCE [LARGE SCALE GENOMIC DNA]</scope>
    <source>
        <strain evidence="3">WM001</strain>
    </source>
</reference>
<dbReference type="AlphaFoldDB" id="A0A1R2AR24"/>
<sequence>MGSCCSKKDATAPEIQSVDAIEPSFPVHNGRIEVLSSFTMNEVKVSKMTPKCTQNDIFKYECPICMYFFTAILVSNCCRNYVCHYCIEEIKSNRIDAACPHCRSRPLLLTDPHPEDSVRVYSERYINIDDKKPYEVDDNTKSCSGIRNMKTDYLGIQTEGEERVNML</sequence>
<comment type="caution">
    <text evidence="3">The sequence shown here is derived from an EMBL/GenBank/DDBJ whole genome shotgun (WGS) entry which is preliminary data.</text>
</comment>
<dbReference type="OrthoDB" id="312501at2759"/>
<evidence type="ECO:0000313" key="4">
    <source>
        <dbReference type="Proteomes" id="UP000187209"/>
    </source>
</evidence>
<keyword evidence="1" id="KW-0862">Zinc</keyword>
<dbReference type="Proteomes" id="UP000187209">
    <property type="component" value="Unassembled WGS sequence"/>
</dbReference>
<evidence type="ECO:0000256" key="1">
    <source>
        <dbReference type="PROSITE-ProRule" id="PRU00175"/>
    </source>
</evidence>
<proteinExistence type="predicted"/>
<organism evidence="3 4">
    <name type="scientific">Stentor coeruleus</name>
    <dbReference type="NCBI Taxonomy" id="5963"/>
    <lineage>
        <taxon>Eukaryota</taxon>
        <taxon>Sar</taxon>
        <taxon>Alveolata</taxon>
        <taxon>Ciliophora</taxon>
        <taxon>Postciliodesmatophora</taxon>
        <taxon>Heterotrichea</taxon>
        <taxon>Heterotrichida</taxon>
        <taxon>Stentoridae</taxon>
        <taxon>Stentor</taxon>
    </lineage>
</organism>
<keyword evidence="4" id="KW-1185">Reference proteome</keyword>
<gene>
    <name evidence="3" type="ORF">SteCoe_36157</name>
</gene>
<dbReference type="EMBL" id="MPUH01001617">
    <property type="protein sequence ID" value="OMJ66860.1"/>
    <property type="molecule type" value="Genomic_DNA"/>
</dbReference>